<dbReference type="PANTHER" id="PTHR18952:SF265">
    <property type="entry name" value="CARBONIC ANHYDRASE"/>
    <property type="match status" value="1"/>
</dbReference>
<dbReference type="EC" id="4.2.1.1" evidence="2"/>
<evidence type="ECO:0000256" key="2">
    <source>
        <dbReference type="ARBA" id="ARBA00012925"/>
    </source>
</evidence>
<keyword evidence="10" id="KW-1185">Reference proteome</keyword>
<keyword evidence="4" id="KW-0862">Zinc</keyword>
<evidence type="ECO:0000256" key="1">
    <source>
        <dbReference type="ARBA" id="ARBA00010718"/>
    </source>
</evidence>
<dbReference type="CDD" id="cd03124">
    <property type="entry name" value="alpha_CA_prokaryotic_like"/>
    <property type="match status" value="1"/>
</dbReference>
<feature type="transmembrane region" description="Helical" evidence="7">
    <location>
        <begin position="12"/>
        <end position="30"/>
    </location>
</feature>
<dbReference type="GO" id="GO:0008270">
    <property type="term" value="F:zinc ion binding"/>
    <property type="evidence" value="ECO:0007669"/>
    <property type="project" value="InterPro"/>
</dbReference>
<name>A0A369KLY7_9BACT</name>
<evidence type="ECO:0000313" key="9">
    <source>
        <dbReference type="EMBL" id="RDB35659.1"/>
    </source>
</evidence>
<dbReference type="AlphaFoldDB" id="A0A369KLY7"/>
<evidence type="ECO:0000259" key="8">
    <source>
        <dbReference type="PROSITE" id="PS51144"/>
    </source>
</evidence>
<comment type="catalytic activity">
    <reaction evidence="6">
        <text>hydrogencarbonate + H(+) = CO2 + H2O</text>
        <dbReference type="Rhea" id="RHEA:10748"/>
        <dbReference type="ChEBI" id="CHEBI:15377"/>
        <dbReference type="ChEBI" id="CHEBI:15378"/>
        <dbReference type="ChEBI" id="CHEBI:16526"/>
        <dbReference type="ChEBI" id="CHEBI:17544"/>
        <dbReference type="EC" id="4.2.1.1"/>
    </reaction>
</comment>
<evidence type="ECO:0000256" key="5">
    <source>
        <dbReference type="ARBA" id="ARBA00023239"/>
    </source>
</evidence>
<dbReference type="PROSITE" id="PS51144">
    <property type="entry name" value="ALPHA_CA_2"/>
    <property type="match status" value="1"/>
</dbReference>
<feature type="domain" description="Alpha-carbonic anhydrase" evidence="8">
    <location>
        <begin position="39"/>
        <end position="265"/>
    </location>
</feature>
<dbReference type="InterPro" id="IPR041891">
    <property type="entry name" value="Alpha_CA_prokaryot-like"/>
</dbReference>
<evidence type="ECO:0000256" key="3">
    <source>
        <dbReference type="ARBA" id="ARBA00022723"/>
    </source>
</evidence>
<comment type="similarity">
    <text evidence="1">Belongs to the alpha-carbonic anhydrase family.</text>
</comment>
<protein>
    <recommendedName>
        <fullName evidence="2">carbonic anhydrase</fullName>
        <ecNumber evidence="2">4.2.1.1</ecNumber>
    </recommendedName>
</protein>
<organism evidence="9 10">
    <name type="scientific">Spirobacillus cienkowskii</name>
    <dbReference type="NCBI Taxonomy" id="495820"/>
    <lineage>
        <taxon>Bacteria</taxon>
        <taxon>Pseudomonadati</taxon>
        <taxon>Bdellovibrionota</taxon>
        <taxon>Oligoflexia</taxon>
        <taxon>Silvanigrellales</taxon>
        <taxon>Spirobacillus</taxon>
    </lineage>
</organism>
<dbReference type="PANTHER" id="PTHR18952">
    <property type="entry name" value="CARBONIC ANHYDRASE"/>
    <property type="match status" value="1"/>
</dbReference>
<dbReference type="Proteomes" id="UP000253934">
    <property type="component" value="Unassembled WGS sequence"/>
</dbReference>
<evidence type="ECO:0000313" key="10">
    <source>
        <dbReference type="Proteomes" id="UP000253934"/>
    </source>
</evidence>
<keyword evidence="7" id="KW-0812">Transmembrane</keyword>
<dbReference type="SMART" id="SM01057">
    <property type="entry name" value="Carb_anhydrase"/>
    <property type="match status" value="1"/>
</dbReference>
<evidence type="ECO:0000256" key="6">
    <source>
        <dbReference type="ARBA" id="ARBA00048348"/>
    </source>
</evidence>
<evidence type="ECO:0000256" key="4">
    <source>
        <dbReference type="ARBA" id="ARBA00022833"/>
    </source>
</evidence>
<keyword evidence="3" id="KW-0479">Metal-binding</keyword>
<gene>
    <name evidence="9" type="ORF">DCC88_08860</name>
</gene>
<proteinExistence type="inferred from homology"/>
<sequence>MMFQQEFKFMLYFYILLTLFFIINNINFPYHNIVYAQNYGWDYEGTEGPAYWAKVGEELTICVIGRQQSPIEIRDSDAKKNEELPKIEFFYQSVPLKIQNNGKTAQINYPKGSYVKIGGVKSELMQFHFHTPSEHFIGQKASDMELHFVNKKEDGSLLIIAVLIESGKNNTALKALLKNLPLAKGTETSLPYITINPIDFLPASTKYYTYKGSLTTPPCLEMVEWYILKEKIEISYEQVKQFRKLFPINARPTQPLFSRHIEEKS</sequence>
<comment type="caution">
    <text evidence="9">The sequence shown here is derived from an EMBL/GenBank/DDBJ whole genome shotgun (WGS) entry which is preliminary data.</text>
</comment>
<accession>A0A369KLY7</accession>
<dbReference type="Gene3D" id="3.10.200.10">
    <property type="entry name" value="Alpha carbonic anhydrase"/>
    <property type="match status" value="1"/>
</dbReference>
<dbReference type="InterPro" id="IPR036398">
    <property type="entry name" value="CA_dom_sf"/>
</dbReference>
<dbReference type="Pfam" id="PF00194">
    <property type="entry name" value="Carb_anhydrase"/>
    <property type="match status" value="1"/>
</dbReference>
<dbReference type="InterPro" id="IPR023561">
    <property type="entry name" value="Carbonic_anhydrase_a-class"/>
</dbReference>
<keyword evidence="5" id="KW-0456">Lyase</keyword>
<keyword evidence="7" id="KW-0472">Membrane</keyword>
<reference evidence="9" key="1">
    <citation type="submission" date="2018-04" db="EMBL/GenBank/DDBJ databases">
        <title>Draft genome sequence of the Candidatus Spirobacillus cienkowskii, a pathogen of freshwater Daphnia species, reconstructed from hemolymph metagenomic reads.</title>
        <authorList>
            <person name="Bresciani L."/>
            <person name="Lemos L.N."/>
            <person name="Wale N."/>
            <person name="Lin J.Y."/>
            <person name="Fernandes G.R."/>
            <person name="Duffy M.A."/>
            <person name="Rodrigues J.M."/>
        </authorList>
    </citation>
    <scope>NUCLEOTIDE SEQUENCE [LARGE SCALE GENOMIC DNA]</scope>
    <source>
        <strain evidence="9">Binning01</strain>
    </source>
</reference>
<dbReference type="SUPFAM" id="SSF51069">
    <property type="entry name" value="Carbonic anhydrase"/>
    <property type="match status" value="1"/>
</dbReference>
<keyword evidence="7" id="KW-1133">Transmembrane helix</keyword>
<dbReference type="EMBL" id="QOVW01000078">
    <property type="protein sequence ID" value="RDB35659.1"/>
    <property type="molecule type" value="Genomic_DNA"/>
</dbReference>
<evidence type="ECO:0000256" key="7">
    <source>
        <dbReference type="SAM" id="Phobius"/>
    </source>
</evidence>
<dbReference type="GO" id="GO:0004089">
    <property type="term" value="F:carbonate dehydratase activity"/>
    <property type="evidence" value="ECO:0007669"/>
    <property type="project" value="UniProtKB-EC"/>
</dbReference>
<dbReference type="InterPro" id="IPR001148">
    <property type="entry name" value="CA_dom"/>
</dbReference>